<dbReference type="Gene3D" id="3.40.50.1110">
    <property type="entry name" value="SGNH hydrolase"/>
    <property type="match status" value="1"/>
</dbReference>
<organism evidence="2 3">
    <name type="scientific">Paenibacillus lacisoli</name>
    <dbReference type="NCBI Taxonomy" id="3064525"/>
    <lineage>
        <taxon>Bacteria</taxon>
        <taxon>Bacillati</taxon>
        <taxon>Bacillota</taxon>
        <taxon>Bacilli</taxon>
        <taxon>Bacillales</taxon>
        <taxon>Paenibacillaceae</taxon>
        <taxon>Paenibacillus</taxon>
    </lineage>
</organism>
<protein>
    <submittedName>
        <fullName evidence="2">GDSL-type esterase/lipase family protein</fullName>
    </submittedName>
</protein>
<feature type="domain" description="SGNH hydrolase-type esterase" evidence="1">
    <location>
        <begin position="7"/>
        <end position="195"/>
    </location>
</feature>
<keyword evidence="3" id="KW-1185">Reference proteome</keyword>
<proteinExistence type="predicted"/>
<comment type="caution">
    <text evidence="2">The sequence shown here is derived from an EMBL/GenBank/DDBJ whole genome shotgun (WGS) entry which is preliminary data.</text>
</comment>
<dbReference type="EMBL" id="JAUQTB010000002">
    <property type="protein sequence ID" value="MDO7905904.1"/>
    <property type="molecule type" value="Genomic_DNA"/>
</dbReference>
<dbReference type="InterPro" id="IPR036514">
    <property type="entry name" value="SGNH_hydro_sf"/>
</dbReference>
<evidence type="ECO:0000313" key="3">
    <source>
        <dbReference type="Proteomes" id="UP001240171"/>
    </source>
</evidence>
<evidence type="ECO:0000313" key="2">
    <source>
        <dbReference type="EMBL" id="MDO7905904.1"/>
    </source>
</evidence>
<dbReference type="RefSeq" id="WP_305023096.1">
    <property type="nucleotide sequence ID" value="NZ_JAUQTB010000002.1"/>
</dbReference>
<reference evidence="2 3" key="1">
    <citation type="submission" date="2023-07" db="EMBL/GenBank/DDBJ databases">
        <title>Paenibacillus sp. JX-17 nov. isolated from soil.</title>
        <authorList>
            <person name="Wan Y."/>
            <person name="Liu B."/>
        </authorList>
    </citation>
    <scope>NUCLEOTIDE SEQUENCE [LARGE SCALE GENOMIC DNA]</scope>
    <source>
        <strain evidence="2 3">JX-17</strain>
    </source>
</reference>
<dbReference type="Proteomes" id="UP001240171">
    <property type="component" value="Unassembled WGS sequence"/>
</dbReference>
<dbReference type="SUPFAM" id="SSF52266">
    <property type="entry name" value="SGNH hydrolase"/>
    <property type="match status" value="1"/>
</dbReference>
<dbReference type="InterPro" id="IPR013830">
    <property type="entry name" value="SGNH_hydro"/>
</dbReference>
<dbReference type="Pfam" id="PF13472">
    <property type="entry name" value="Lipase_GDSL_2"/>
    <property type="match status" value="1"/>
</dbReference>
<evidence type="ECO:0000259" key="1">
    <source>
        <dbReference type="Pfam" id="PF13472"/>
    </source>
</evidence>
<name>A0ABT9CB76_9BACL</name>
<accession>A0ABT9CB76</accession>
<sequence length="209" mass="22760">MVYGYAAIGDSLTVGTGTLPGNGFVAVYRKLASVSLHAHVVRSNWGINGLTSGQLLDLVRGNPAIRSSLADAQIITVSIGGNDLLRAFRGVRYGSQPSYSAVLPQVQRNVEGIIREIYTLKKKESGRFMIRAVGLYNPLPSVPEAGYWVERYNLFLQGLNSPGFAAADLYPAFSGRERELLSLDRIHPNARGYRVIAFELNRLGYGSLG</sequence>
<gene>
    <name evidence="2" type="ORF">Q5741_05665</name>
</gene>